<comment type="similarity">
    <text evidence="1">Belongs to the GHMP kinase family. GalK subfamily.</text>
</comment>
<dbReference type="InterPro" id="IPR000705">
    <property type="entry name" value="Galactokinase"/>
</dbReference>
<keyword evidence="4" id="KW-0418">Kinase</keyword>
<dbReference type="PRINTS" id="PR00959">
    <property type="entry name" value="MEVGALKINASE"/>
</dbReference>
<dbReference type="Pfam" id="PF10509">
    <property type="entry name" value="GalKase_gal_bdg"/>
    <property type="match status" value="1"/>
</dbReference>
<evidence type="ECO:0000256" key="4">
    <source>
        <dbReference type="ARBA" id="ARBA00022777"/>
    </source>
</evidence>
<dbReference type="InterPro" id="IPR006203">
    <property type="entry name" value="GHMP_knse_ATP-bd_CS"/>
</dbReference>
<dbReference type="PANTHER" id="PTHR10457:SF7">
    <property type="entry name" value="GALACTOKINASE-RELATED"/>
    <property type="match status" value="1"/>
</dbReference>
<dbReference type="InterPro" id="IPR014721">
    <property type="entry name" value="Ribsml_uS5_D2-typ_fold_subgr"/>
</dbReference>
<dbReference type="PANTHER" id="PTHR10457">
    <property type="entry name" value="MEVALONATE KINASE/GALACTOKINASE"/>
    <property type="match status" value="1"/>
</dbReference>
<evidence type="ECO:0000256" key="5">
    <source>
        <dbReference type="ARBA" id="ARBA00022840"/>
    </source>
</evidence>
<dbReference type="InterPro" id="IPR006204">
    <property type="entry name" value="GHMP_kinase_N_dom"/>
</dbReference>
<keyword evidence="5" id="KW-0067">ATP-binding</keyword>
<dbReference type="PROSITE" id="PS00627">
    <property type="entry name" value="GHMP_KINASES_ATP"/>
    <property type="match status" value="1"/>
</dbReference>
<keyword evidence="9" id="KW-1185">Reference proteome</keyword>
<feature type="domain" description="GHMP kinase N-terminal" evidence="6">
    <location>
        <begin position="144"/>
        <end position="192"/>
    </location>
</feature>
<sequence length="307" mass="33877">MAHAELPVPTFSSLEPVYGDGSPLEEAELRFEILKAKFAEVFNADPQVYARSPGPWRVNLIGEHIDYEGYSVLPMAIRQDTIVAIRKAGTEEPKVLRIANVNDKYTMCTYPADPNQEVDLKNHRWGHYFLCGYKGFYEYAKSKGLYVGEPLGLDVIVDGTVPTGSGLSSSAAFVCSSMIAIMALFNINLPKPKSYDKAVHDDVDYAFSSYWPWGNPGPCTLFLHPLPLLFSEHACAVTLARPFPTFNSVDLAVTPGWISSCVFASVRPLRPCLCEHHSVLPPSASPPLLTAKTTCVTTSYVRRARAR</sequence>
<evidence type="ECO:0000256" key="1">
    <source>
        <dbReference type="ARBA" id="ARBA00006566"/>
    </source>
</evidence>
<dbReference type="Proteomes" id="UP001412067">
    <property type="component" value="Unassembled WGS sequence"/>
</dbReference>
<evidence type="ECO:0000313" key="9">
    <source>
        <dbReference type="Proteomes" id="UP001412067"/>
    </source>
</evidence>
<comment type="caution">
    <text evidence="8">The sequence shown here is derived from an EMBL/GenBank/DDBJ whole genome shotgun (WGS) entry which is preliminary data.</text>
</comment>
<gene>
    <name evidence="8" type="primary">GAL1</name>
    <name evidence="8" type="ORF">KSP40_PGU015554</name>
</gene>
<dbReference type="InterPro" id="IPR019539">
    <property type="entry name" value="GalKase_N"/>
</dbReference>
<organism evidence="8 9">
    <name type="scientific">Platanthera guangdongensis</name>
    <dbReference type="NCBI Taxonomy" id="2320717"/>
    <lineage>
        <taxon>Eukaryota</taxon>
        <taxon>Viridiplantae</taxon>
        <taxon>Streptophyta</taxon>
        <taxon>Embryophyta</taxon>
        <taxon>Tracheophyta</taxon>
        <taxon>Spermatophyta</taxon>
        <taxon>Magnoliopsida</taxon>
        <taxon>Liliopsida</taxon>
        <taxon>Asparagales</taxon>
        <taxon>Orchidaceae</taxon>
        <taxon>Orchidoideae</taxon>
        <taxon>Orchideae</taxon>
        <taxon>Orchidinae</taxon>
        <taxon>Platanthera</taxon>
    </lineage>
</organism>
<dbReference type="PRINTS" id="PR00473">
    <property type="entry name" value="GALCTOKINASE"/>
</dbReference>
<protein>
    <submittedName>
        <fullName evidence="8">Galactokinase</fullName>
    </submittedName>
</protein>
<proteinExistence type="inferred from homology"/>
<evidence type="ECO:0000256" key="3">
    <source>
        <dbReference type="ARBA" id="ARBA00022741"/>
    </source>
</evidence>
<evidence type="ECO:0000259" key="7">
    <source>
        <dbReference type="Pfam" id="PF10509"/>
    </source>
</evidence>
<dbReference type="EMBL" id="JBBWWR010000002">
    <property type="protein sequence ID" value="KAK8970190.1"/>
    <property type="molecule type" value="Genomic_DNA"/>
</dbReference>
<dbReference type="Gene3D" id="3.30.230.10">
    <property type="match status" value="1"/>
</dbReference>
<dbReference type="Pfam" id="PF00288">
    <property type="entry name" value="GHMP_kinases_N"/>
    <property type="match status" value="1"/>
</dbReference>
<accession>A0ABR2N309</accession>
<name>A0ABR2N309_9ASPA</name>
<keyword evidence="3" id="KW-0547">Nucleotide-binding</keyword>
<evidence type="ECO:0000313" key="8">
    <source>
        <dbReference type="EMBL" id="KAK8970190.1"/>
    </source>
</evidence>
<dbReference type="InterPro" id="IPR020568">
    <property type="entry name" value="Ribosomal_Su5_D2-typ_SF"/>
</dbReference>
<evidence type="ECO:0000256" key="2">
    <source>
        <dbReference type="ARBA" id="ARBA00022679"/>
    </source>
</evidence>
<reference evidence="8 9" key="1">
    <citation type="journal article" date="2022" name="Nat. Plants">
        <title>Genomes of leafy and leafless Platanthera orchids illuminate the evolution of mycoheterotrophy.</title>
        <authorList>
            <person name="Li M.H."/>
            <person name="Liu K.W."/>
            <person name="Li Z."/>
            <person name="Lu H.C."/>
            <person name="Ye Q.L."/>
            <person name="Zhang D."/>
            <person name="Wang J.Y."/>
            <person name="Li Y.F."/>
            <person name="Zhong Z.M."/>
            <person name="Liu X."/>
            <person name="Yu X."/>
            <person name="Liu D.K."/>
            <person name="Tu X.D."/>
            <person name="Liu B."/>
            <person name="Hao Y."/>
            <person name="Liao X.Y."/>
            <person name="Jiang Y.T."/>
            <person name="Sun W.H."/>
            <person name="Chen J."/>
            <person name="Chen Y.Q."/>
            <person name="Ai Y."/>
            <person name="Zhai J.W."/>
            <person name="Wu S.S."/>
            <person name="Zhou Z."/>
            <person name="Hsiao Y.Y."/>
            <person name="Wu W.L."/>
            <person name="Chen Y.Y."/>
            <person name="Lin Y.F."/>
            <person name="Hsu J.L."/>
            <person name="Li C.Y."/>
            <person name="Wang Z.W."/>
            <person name="Zhao X."/>
            <person name="Zhong W.Y."/>
            <person name="Ma X.K."/>
            <person name="Ma L."/>
            <person name="Huang J."/>
            <person name="Chen G.Z."/>
            <person name="Huang M.Z."/>
            <person name="Huang L."/>
            <person name="Peng D.H."/>
            <person name="Luo Y.B."/>
            <person name="Zou S.Q."/>
            <person name="Chen S.P."/>
            <person name="Lan S."/>
            <person name="Tsai W.C."/>
            <person name="Van de Peer Y."/>
            <person name="Liu Z.J."/>
        </authorList>
    </citation>
    <scope>NUCLEOTIDE SEQUENCE [LARGE SCALE GENOMIC DNA]</scope>
    <source>
        <strain evidence="8">Lor288</strain>
    </source>
</reference>
<dbReference type="SUPFAM" id="SSF54211">
    <property type="entry name" value="Ribosomal protein S5 domain 2-like"/>
    <property type="match status" value="1"/>
</dbReference>
<feature type="domain" description="Galactokinase N-terminal" evidence="7">
    <location>
        <begin position="36"/>
        <end position="87"/>
    </location>
</feature>
<evidence type="ECO:0000259" key="6">
    <source>
        <dbReference type="Pfam" id="PF00288"/>
    </source>
</evidence>
<keyword evidence="2" id="KW-0808">Transferase</keyword>